<reference evidence="19" key="1">
    <citation type="journal article" date="2021" name="PeerJ">
        <title>Extensive microbial diversity within the chicken gut microbiome revealed by metagenomics and culture.</title>
        <authorList>
            <person name="Gilroy R."/>
            <person name="Ravi A."/>
            <person name="Getino M."/>
            <person name="Pursley I."/>
            <person name="Horton D.L."/>
            <person name="Alikhan N.F."/>
            <person name="Baker D."/>
            <person name="Gharbi K."/>
            <person name="Hall N."/>
            <person name="Watson M."/>
            <person name="Adriaenssens E.M."/>
            <person name="Foster-Nyarko E."/>
            <person name="Jarju S."/>
            <person name="Secka A."/>
            <person name="Antonio M."/>
            <person name="Oren A."/>
            <person name="Chaudhuri R.R."/>
            <person name="La Ragione R."/>
            <person name="Hildebrand F."/>
            <person name="Pallen M.J."/>
        </authorList>
    </citation>
    <scope>NUCLEOTIDE SEQUENCE</scope>
    <source>
        <strain evidence="19">CHK179-7159</strain>
    </source>
</reference>
<dbReference type="CDD" id="cd11534">
    <property type="entry name" value="NTP-PPase_HisIE_like"/>
    <property type="match status" value="1"/>
</dbReference>
<dbReference type="NCBIfam" id="NF002747">
    <property type="entry name" value="PRK02759.1"/>
    <property type="match status" value="1"/>
</dbReference>
<comment type="subcellular location">
    <subcellularLocation>
        <location evidence="3 16">Cytoplasm</location>
    </subcellularLocation>
</comment>
<dbReference type="SUPFAM" id="SSF101386">
    <property type="entry name" value="all-alpha NTP pyrophosphatases"/>
    <property type="match status" value="1"/>
</dbReference>
<name>A0A9D2L1D5_9FIRM</name>
<keyword evidence="9 16" id="KW-0963">Cytoplasm</keyword>
<dbReference type="Pfam" id="PF01502">
    <property type="entry name" value="PRA-CH"/>
    <property type="match status" value="1"/>
</dbReference>
<dbReference type="HAMAP" id="MF_01021">
    <property type="entry name" value="HisI"/>
    <property type="match status" value="1"/>
</dbReference>
<keyword evidence="11 16" id="KW-0547">Nucleotide-binding</keyword>
<feature type="domain" description="Phosphoribosyl-AMP cyclohydrolase" evidence="18">
    <location>
        <begin position="257"/>
        <end position="330"/>
    </location>
</feature>
<dbReference type="NCBIfam" id="NF000768">
    <property type="entry name" value="PRK00051.1"/>
    <property type="match status" value="1"/>
</dbReference>
<evidence type="ECO:0000256" key="6">
    <source>
        <dbReference type="ARBA" id="ARBA00007731"/>
    </source>
</evidence>
<proteinExistence type="inferred from homology"/>
<dbReference type="PANTHER" id="PTHR42945:SF9">
    <property type="entry name" value="HISTIDINE BIOSYNTHESIS BIFUNCTIONAL PROTEIN HISIE"/>
    <property type="match status" value="1"/>
</dbReference>
<evidence type="ECO:0000256" key="9">
    <source>
        <dbReference type="ARBA" id="ARBA00022490"/>
    </source>
</evidence>
<dbReference type="GO" id="GO:0004636">
    <property type="term" value="F:phosphoribosyl-ATP diphosphatase activity"/>
    <property type="evidence" value="ECO:0007669"/>
    <property type="project" value="UniProtKB-UniRule"/>
</dbReference>
<dbReference type="InterPro" id="IPR008179">
    <property type="entry name" value="HisE"/>
</dbReference>
<evidence type="ECO:0000256" key="15">
    <source>
        <dbReference type="ARBA" id="ARBA00023268"/>
    </source>
</evidence>
<accession>A0A9D2L1D5</accession>
<comment type="catalytic activity">
    <reaction evidence="1 16">
        <text>1-(5-phospho-beta-D-ribosyl)-5'-AMP + H2O = 1-(5-phospho-beta-D-ribosyl)-5-[(5-phospho-beta-D-ribosylamino)methylideneamino]imidazole-4-carboxamide</text>
        <dbReference type="Rhea" id="RHEA:20049"/>
        <dbReference type="ChEBI" id="CHEBI:15377"/>
        <dbReference type="ChEBI" id="CHEBI:58435"/>
        <dbReference type="ChEBI" id="CHEBI:59457"/>
        <dbReference type="EC" id="3.5.4.19"/>
    </reaction>
</comment>
<evidence type="ECO:0000259" key="18">
    <source>
        <dbReference type="Pfam" id="PF01502"/>
    </source>
</evidence>
<comment type="pathway">
    <text evidence="4 16">Amino-acid biosynthesis; L-histidine biosynthesis; L-histidine from 5-phospho-alpha-D-ribose 1-diphosphate: step 3/9.</text>
</comment>
<dbReference type="SUPFAM" id="SSF141734">
    <property type="entry name" value="HisI-like"/>
    <property type="match status" value="1"/>
</dbReference>
<keyword evidence="12 16" id="KW-0378">Hydrolase</keyword>
<evidence type="ECO:0000256" key="4">
    <source>
        <dbReference type="ARBA" id="ARBA00005169"/>
    </source>
</evidence>
<dbReference type="Gene3D" id="1.10.287.1080">
    <property type="entry name" value="MazG-like"/>
    <property type="match status" value="1"/>
</dbReference>
<evidence type="ECO:0000256" key="14">
    <source>
        <dbReference type="ARBA" id="ARBA00023102"/>
    </source>
</evidence>
<evidence type="ECO:0000256" key="3">
    <source>
        <dbReference type="ARBA" id="ARBA00004496"/>
    </source>
</evidence>
<comment type="similarity">
    <text evidence="8 17">Belongs to the HisA/HisF family.</text>
</comment>
<reference evidence="19" key="2">
    <citation type="submission" date="2021-04" db="EMBL/GenBank/DDBJ databases">
        <authorList>
            <person name="Gilroy R."/>
        </authorList>
    </citation>
    <scope>NUCLEOTIDE SEQUENCE</scope>
    <source>
        <strain evidence="19">CHK179-7159</strain>
    </source>
</reference>
<dbReference type="InterPro" id="IPR006062">
    <property type="entry name" value="His_biosynth"/>
</dbReference>
<dbReference type="Pfam" id="PF00977">
    <property type="entry name" value="His_biosynth"/>
    <property type="match status" value="1"/>
</dbReference>
<comment type="pathway">
    <text evidence="5 16">Amino-acid biosynthesis; L-histidine biosynthesis; L-histidine from 5-phospho-alpha-D-ribose 1-diphosphate: step 2/9.</text>
</comment>
<dbReference type="GO" id="GO:0000105">
    <property type="term" value="P:L-histidine biosynthetic process"/>
    <property type="evidence" value="ECO:0007669"/>
    <property type="project" value="UniProtKB-UniRule"/>
</dbReference>
<evidence type="ECO:0000256" key="1">
    <source>
        <dbReference type="ARBA" id="ARBA00000024"/>
    </source>
</evidence>
<dbReference type="InterPro" id="IPR021130">
    <property type="entry name" value="PRib-ATP_PPHydrolase-like"/>
</dbReference>
<evidence type="ECO:0000256" key="8">
    <source>
        <dbReference type="ARBA" id="ARBA00009667"/>
    </source>
</evidence>
<dbReference type="HAMAP" id="MF_01020">
    <property type="entry name" value="HisE"/>
    <property type="match status" value="1"/>
</dbReference>
<comment type="similarity">
    <text evidence="7 16">In the N-terminal section; belongs to the PRA-CH family.</text>
</comment>
<evidence type="ECO:0000256" key="12">
    <source>
        <dbReference type="ARBA" id="ARBA00022801"/>
    </source>
</evidence>
<comment type="similarity">
    <text evidence="6 16">In the C-terminal section; belongs to the PRA-PH family.</text>
</comment>
<dbReference type="InterPro" id="IPR011060">
    <property type="entry name" value="RibuloseP-bd_barrel"/>
</dbReference>
<evidence type="ECO:0000256" key="16">
    <source>
        <dbReference type="HAMAP-Rule" id="MF_01019"/>
    </source>
</evidence>
<keyword evidence="15 16" id="KW-0511">Multifunctional enzyme</keyword>
<dbReference type="InterPro" id="IPR026660">
    <property type="entry name" value="PRA-CH"/>
</dbReference>
<dbReference type="SUPFAM" id="SSF51366">
    <property type="entry name" value="Ribulose-phoshate binding barrel"/>
    <property type="match status" value="1"/>
</dbReference>
<dbReference type="GO" id="GO:0005524">
    <property type="term" value="F:ATP binding"/>
    <property type="evidence" value="ECO:0007669"/>
    <property type="project" value="UniProtKB-KW"/>
</dbReference>
<evidence type="ECO:0000256" key="10">
    <source>
        <dbReference type="ARBA" id="ARBA00022605"/>
    </source>
</evidence>
<sequence length="437" mass="49106">MLTKKMISCIYLYQKRAVAGIQDLSEVSRDPVALAESYAEWKCDEILVYDLSEDDASHEESIDLIREICSAVPIPVIGAGHIRRMEDVKKLLYAGCRQAVLDYDRSDNVELTKEVSLKFGPERLLARIGSEQMLEEAAAWLKERVSGVLLTDVSALKMAVRVSPVPVFVFPPDISLDKLMEILKLDNVGGIAGKLVNDNIRELEAIRGLCVENGIQAENAPAEEMVQAAFTWQELKKNSDGLVPVIVQDCRTDAVLMQAYMNEEAYETTIHTGKMTYFSRSRGQLWVKGETSGHFQYVKSLYADCDLDTILAKVVQIGPACHTGSYSCFFNEILSSPDGDGELPHNPAKVFEEVYGVIKDRKEHPKEGSYTNYLFDKGIDKILKKLGEESTEIVIAAKNPNPNEIKYEICDFLYHMMVLMVQKGITWEEIMEELAKR</sequence>
<dbReference type="GO" id="GO:0005737">
    <property type="term" value="C:cytoplasm"/>
    <property type="evidence" value="ECO:0007669"/>
    <property type="project" value="UniProtKB-SubCell"/>
</dbReference>
<comment type="caution">
    <text evidence="19">The sequence shown here is derived from an EMBL/GenBank/DDBJ whole genome shotgun (WGS) entry which is preliminary data.</text>
</comment>
<dbReference type="InterPro" id="IPR038019">
    <property type="entry name" value="PRib_AMP_CycHydrolase_sf"/>
</dbReference>
<dbReference type="NCBIfam" id="TIGR03188">
    <property type="entry name" value="histidine_hisI"/>
    <property type="match status" value="1"/>
</dbReference>
<dbReference type="AlphaFoldDB" id="A0A9D2L1D5"/>
<evidence type="ECO:0000256" key="11">
    <source>
        <dbReference type="ARBA" id="ARBA00022741"/>
    </source>
</evidence>
<dbReference type="InterPro" id="IPR002496">
    <property type="entry name" value="PRib_AMP_CycHydrolase_dom"/>
</dbReference>
<dbReference type="GO" id="GO:0004635">
    <property type="term" value="F:phosphoribosyl-AMP cyclohydrolase activity"/>
    <property type="evidence" value="ECO:0007669"/>
    <property type="project" value="UniProtKB-UniRule"/>
</dbReference>
<dbReference type="EC" id="3.6.1.31" evidence="16"/>
<evidence type="ECO:0000313" key="19">
    <source>
        <dbReference type="EMBL" id="HJA94304.1"/>
    </source>
</evidence>
<feature type="region of interest" description="Phosphoribosyl-AMP cyclohydrolase" evidence="16">
    <location>
        <begin position="1"/>
        <end position="350"/>
    </location>
</feature>
<dbReference type="PANTHER" id="PTHR42945">
    <property type="entry name" value="HISTIDINE BIOSYNTHESIS BIFUNCTIONAL PROTEIN"/>
    <property type="match status" value="1"/>
</dbReference>
<dbReference type="InterPro" id="IPR013785">
    <property type="entry name" value="Aldolase_TIM"/>
</dbReference>
<evidence type="ECO:0000256" key="13">
    <source>
        <dbReference type="ARBA" id="ARBA00022840"/>
    </source>
</evidence>
<dbReference type="EMBL" id="DWYY01000168">
    <property type="protein sequence ID" value="HJA94304.1"/>
    <property type="molecule type" value="Genomic_DNA"/>
</dbReference>
<keyword evidence="14 16" id="KW-0368">Histidine biosynthesis</keyword>
<dbReference type="Proteomes" id="UP000886858">
    <property type="component" value="Unassembled WGS sequence"/>
</dbReference>
<protein>
    <recommendedName>
        <fullName evidence="16">Histidine biosynthesis bifunctional protein HisIE</fullName>
    </recommendedName>
    <domain>
        <recommendedName>
            <fullName evidence="16">Phosphoribosyl-AMP cyclohydrolase</fullName>
            <shortName evidence="16">PRA-CH</shortName>
            <ecNumber evidence="16">3.5.4.19</ecNumber>
        </recommendedName>
    </domain>
    <domain>
        <recommendedName>
            <fullName evidence="16">Phosphoribosyl-ATP pyrophosphatase</fullName>
            <shortName evidence="16">PRA-PH</shortName>
            <ecNumber evidence="16">3.6.1.31</ecNumber>
        </recommendedName>
    </domain>
</protein>
<evidence type="ECO:0000256" key="2">
    <source>
        <dbReference type="ARBA" id="ARBA00001460"/>
    </source>
</evidence>
<keyword evidence="13 16" id="KW-0067">ATP-binding</keyword>
<dbReference type="Gene3D" id="3.10.20.810">
    <property type="entry name" value="Phosphoribosyl-AMP cyclohydrolase"/>
    <property type="match status" value="1"/>
</dbReference>
<dbReference type="EC" id="3.5.4.19" evidence="16"/>
<dbReference type="FunFam" id="3.10.20.810:FF:000001">
    <property type="entry name" value="Histidine biosynthesis bifunctional protein HisIE"/>
    <property type="match status" value="1"/>
</dbReference>
<dbReference type="InterPro" id="IPR023019">
    <property type="entry name" value="His_synth_HisIE"/>
</dbReference>
<dbReference type="Gene3D" id="3.20.20.70">
    <property type="entry name" value="Aldolase class I"/>
    <property type="match status" value="1"/>
</dbReference>
<dbReference type="Pfam" id="PF01503">
    <property type="entry name" value="PRA-PH"/>
    <property type="match status" value="1"/>
</dbReference>
<evidence type="ECO:0000256" key="17">
    <source>
        <dbReference type="RuleBase" id="RU003657"/>
    </source>
</evidence>
<dbReference type="HAMAP" id="MF_01019">
    <property type="entry name" value="HisIE"/>
    <property type="match status" value="1"/>
</dbReference>
<keyword evidence="10 16" id="KW-0028">Amino-acid biosynthesis</keyword>
<organism evidence="19 20">
    <name type="scientific">Candidatus Eisenbergiella merdipullorum</name>
    <dbReference type="NCBI Taxonomy" id="2838553"/>
    <lineage>
        <taxon>Bacteria</taxon>
        <taxon>Bacillati</taxon>
        <taxon>Bacillota</taxon>
        <taxon>Clostridia</taxon>
        <taxon>Lachnospirales</taxon>
        <taxon>Lachnospiraceae</taxon>
        <taxon>Eisenbergiella</taxon>
    </lineage>
</organism>
<comment type="catalytic activity">
    <reaction evidence="2 16">
        <text>1-(5-phospho-beta-D-ribosyl)-ATP + H2O = 1-(5-phospho-beta-D-ribosyl)-5'-AMP + diphosphate + H(+)</text>
        <dbReference type="Rhea" id="RHEA:22828"/>
        <dbReference type="ChEBI" id="CHEBI:15377"/>
        <dbReference type="ChEBI" id="CHEBI:15378"/>
        <dbReference type="ChEBI" id="CHEBI:33019"/>
        <dbReference type="ChEBI" id="CHEBI:59457"/>
        <dbReference type="ChEBI" id="CHEBI:73183"/>
        <dbReference type="EC" id="3.6.1.31"/>
    </reaction>
</comment>
<evidence type="ECO:0000256" key="7">
    <source>
        <dbReference type="ARBA" id="ARBA00008299"/>
    </source>
</evidence>
<gene>
    <name evidence="16" type="primary">hisI</name>
    <name evidence="16" type="synonym">hisIE</name>
    <name evidence="19" type="ORF">H9717_14535</name>
</gene>
<evidence type="ECO:0000256" key="5">
    <source>
        <dbReference type="ARBA" id="ARBA00005204"/>
    </source>
</evidence>
<evidence type="ECO:0000313" key="20">
    <source>
        <dbReference type="Proteomes" id="UP000886858"/>
    </source>
</evidence>
<feature type="region of interest" description="Phosphoribosyl-ATP pyrophosphohydrolase" evidence="16">
    <location>
        <begin position="351"/>
        <end position="437"/>
    </location>
</feature>